<comment type="caution">
    <text evidence="5">The sequence shown here is derived from an EMBL/GenBank/DDBJ whole genome shotgun (WGS) entry which is preliminary data.</text>
</comment>
<proteinExistence type="predicted"/>
<dbReference type="PANTHER" id="PTHR24421">
    <property type="entry name" value="NITRATE/NITRITE SENSOR PROTEIN NARX-RELATED"/>
    <property type="match status" value="1"/>
</dbReference>
<name>A0ABR5IYI4_9ACTN</name>
<sequence length="99" mass="9469">MCIRDSARAEAMSGGRGGGGSVAGGALPGAVQSALGWVVREGTTNVLRHAEALHCAVRVSVAGGEGDGGTAVLVMDNDGVPPAGSAGGGGSGLNGLRER</sequence>
<evidence type="ECO:0000256" key="3">
    <source>
        <dbReference type="ARBA" id="ARBA00023012"/>
    </source>
</evidence>
<protein>
    <recommendedName>
        <fullName evidence="7">Histidine kinase</fullName>
    </recommendedName>
</protein>
<dbReference type="Proteomes" id="UP000037020">
    <property type="component" value="Unassembled WGS sequence"/>
</dbReference>
<evidence type="ECO:0000256" key="2">
    <source>
        <dbReference type="ARBA" id="ARBA00022777"/>
    </source>
</evidence>
<dbReference type="Gene3D" id="3.30.565.10">
    <property type="entry name" value="Histidine kinase-like ATPase, C-terminal domain"/>
    <property type="match status" value="1"/>
</dbReference>
<evidence type="ECO:0000313" key="5">
    <source>
        <dbReference type="EMBL" id="KOG86215.1"/>
    </source>
</evidence>
<feature type="compositionally biased region" description="Gly residues" evidence="4">
    <location>
        <begin position="14"/>
        <end position="23"/>
    </location>
</feature>
<keyword evidence="3" id="KW-0902">Two-component regulatory system</keyword>
<evidence type="ECO:0008006" key="7">
    <source>
        <dbReference type="Google" id="ProtNLM"/>
    </source>
</evidence>
<dbReference type="PANTHER" id="PTHR24421:SF63">
    <property type="entry name" value="SENSOR HISTIDINE KINASE DESK"/>
    <property type="match status" value="1"/>
</dbReference>
<keyword evidence="6" id="KW-1185">Reference proteome</keyword>
<feature type="region of interest" description="Disordered" evidence="4">
    <location>
        <begin position="73"/>
        <end position="99"/>
    </location>
</feature>
<dbReference type="EMBL" id="LGUT01002969">
    <property type="protein sequence ID" value="KOG86215.1"/>
    <property type="molecule type" value="Genomic_DNA"/>
</dbReference>
<keyword evidence="2" id="KW-0418">Kinase</keyword>
<feature type="region of interest" description="Disordered" evidence="4">
    <location>
        <begin position="1"/>
        <end position="23"/>
    </location>
</feature>
<keyword evidence="1" id="KW-0808">Transferase</keyword>
<accession>A0ABR5IYI4</accession>
<feature type="non-terminal residue" evidence="5">
    <location>
        <position position="99"/>
    </location>
</feature>
<organism evidence="5 6">
    <name type="scientific">Streptomyces varsoviensis</name>
    <dbReference type="NCBI Taxonomy" id="67373"/>
    <lineage>
        <taxon>Bacteria</taxon>
        <taxon>Bacillati</taxon>
        <taxon>Actinomycetota</taxon>
        <taxon>Actinomycetes</taxon>
        <taxon>Kitasatosporales</taxon>
        <taxon>Streptomycetaceae</taxon>
        <taxon>Streptomyces</taxon>
    </lineage>
</organism>
<dbReference type="InterPro" id="IPR050482">
    <property type="entry name" value="Sensor_HK_TwoCompSys"/>
</dbReference>
<dbReference type="InterPro" id="IPR036890">
    <property type="entry name" value="HATPase_C_sf"/>
</dbReference>
<evidence type="ECO:0000256" key="4">
    <source>
        <dbReference type="SAM" id="MobiDB-lite"/>
    </source>
</evidence>
<evidence type="ECO:0000256" key="1">
    <source>
        <dbReference type="ARBA" id="ARBA00022679"/>
    </source>
</evidence>
<reference evidence="5 6" key="1">
    <citation type="submission" date="2015-07" db="EMBL/GenBank/DDBJ databases">
        <authorList>
            <person name="Ju K.-S."/>
            <person name="Doroghazi J.R."/>
            <person name="Metcalf W.W."/>
        </authorList>
    </citation>
    <scope>NUCLEOTIDE SEQUENCE [LARGE SCALE GENOMIC DNA]</scope>
    <source>
        <strain evidence="5 6">NRRL B-3589</strain>
    </source>
</reference>
<evidence type="ECO:0000313" key="6">
    <source>
        <dbReference type="Proteomes" id="UP000037020"/>
    </source>
</evidence>
<gene>
    <name evidence="5" type="ORF">ADK38_32300</name>
</gene>